<dbReference type="AlphaFoldDB" id="A0A5J4TEL4"/>
<evidence type="ECO:0000313" key="3">
    <source>
        <dbReference type="Proteomes" id="UP000324800"/>
    </source>
</evidence>
<keyword evidence="1" id="KW-1133">Transmembrane helix</keyword>
<name>A0A5J4TEL4_9EUKA</name>
<evidence type="ECO:0000256" key="1">
    <source>
        <dbReference type="SAM" id="Phobius"/>
    </source>
</evidence>
<organism evidence="2 3">
    <name type="scientific">Streblomastix strix</name>
    <dbReference type="NCBI Taxonomy" id="222440"/>
    <lineage>
        <taxon>Eukaryota</taxon>
        <taxon>Metamonada</taxon>
        <taxon>Preaxostyla</taxon>
        <taxon>Oxymonadida</taxon>
        <taxon>Streblomastigidae</taxon>
        <taxon>Streblomastix</taxon>
    </lineage>
</organism>
<sequence length="183" mass="20311">MSSSHQDWFICCATSLPYTSSSLYPMNDSSTVNAHLQDFSELSDAPFSIQSDKKFAMKALDCSNALSSFHYQLFYSKYFANIVKTEICLLDCTRHASTTFQVTACFRPQSSNQKLNNLSPCQIKPQTGISTYSLQPSLIINIAISRSSICQYWPGHFGAIIAAVLTLSSLNFFIVRKSRGISG</sequence>
<protein>
    <submittedName>
        <fullName evidence="2">Uncharacterized protein</fullName>
    </submittedName>
</protein>
<comment type="caution">
    <text evidence="2">The sequence shown here is derived from an EMBL/GenBank/DDBJ whole genome shotgun (WGS) entry which is preliminary data.</text>
</comment>
<reference evidence="2 3" key="1">
    <citation type="submission" date="2019-03" db="EMBL/GenBank/DDBJ databases">
        <title>Single cell metagenomics reveals metabolic interactions within the superorganism composed of flagellate Streblomastix strix and complex community of Bacteroidetes bacteria on its surface.</title>
        <authorList>
            <person name="Treitli S.C."/>
            <person name="Kolisko M."/>
            <person name="Husnik F."/>
            <person name="Keeling P."/>
            <person name="Hampl V."/>
        </authorList>
    </citation>
    <scope>NUCLEOTIDE SEQUENCE [LARGE SCALE GENOMIC DNA]</scope>
    <source>
        <strain evidence="2">ST1C</strain>
    </source>
</reference>
<proteinExistence type="predicted"/>
<dbReference type="EMBL" id="SNRW01033341">
    <property type="protein sequence ID" value="KAA6356223.1"/>
    <property type="molecule type" value="Genomic_DNA"/>
</dbReference>
<evidence type="ECO:0000313" key="2">
    <source>
        <dbReference type="EMBL" id="KAA6356223.1"/>
    </source>
</evidence>
<gene>
    <name evidence="2" type="ORF">EZS28_048251</name>
</gene>
<feature type="transmembrane region" description="Helical" evidence="1">
    <location>
        <begin position="152"/>
        <end position="175"/>
    </location>
</feature>
<keyword evidence="1" id="KW-0472">Membrane</keyword>
<accession>A0A5J4TEL4</accession>
<dbReference type="Proteomes" id="UP000324800">
    <property type="component" value="Unassembled WGS sequence"/>
</dbReference>
<keyword evidence="1" id="KW-0812">Transmembrane</keyword>